<evidence type="ECO:0000313" key="2">
    <source>
        <dbReference type="Proteomes" id="UP001163324"/>
    </source>
</evidence>
<comment type="caution">
    <text evidence="1">The sequence shown here is derived from an EMBL/GenBank/DDBJ whole genome shotgun (WGS) entry which is preliminary data.</text>
</comment>
<keyword evidence="2" id="KW-1185">Reference proteome</keyword>
<name>A0ACC0UY14_9HYPO</name>
<sequence>MCFGSKKDADDAPPPRPAARVSIDKPTSANGRKGSRGNDKSQHQEPIFPSHPGPSSQSNFAQPTYAAPSQPPQQQSIHASTPSEAPPPSGPPPPTTGEHPPGYAEAPPTYSDPQHDWKAAVPDTSLFPPPPAIFSGYERSPTSNAPEEEANAGEDWCAQYPLCQPMILDVAARGALDTGNIRLMEPAGFSGKLNWLGLGHWEVTTPRNTPDRCIISYPPLYVVNEHDPHRTQQARTVYYELRLRDESANASVGMGFSALPYPSFRMPGWHRGSLAVHGDDGHKYINDRWGGKQFTAAFKNGDTYGIGMTFKPTPGGQIGTKPLVDIFFTKNGQLVGGWNLHEETDAEEDLPVTGLEGLHDVCCSVGTYDGVAFEVVFDRNKWLYKDML</sequence>
<protein>
    <submittedName>
        <fullName evidence="1">Uncharacterized protein</fullName>
    </submittedName>
</protein>
<proteinExistence type="predicted"/>
<reference evidence="1" key="1">
    <citation type="submission" date="2022-10" db="EMBL/GenBank/DDBJ databases">
        <title>Complete Genome of Trichothecium roseum strain YXFP-22015, a Plant Pathogen Isolated from Citrus.</title>
        <authorList>
            <person name="Wang Y."/>
            <person name="Zhu L."/>
        </authorList>
    </citation>
    <scope>NUCLEOTIDE SEQUENCE</scope>
    <source>
        <strain evidence="1">YXFP-22015</strain>
    </source>
</reference>
<gene>
    <name evidence="1" type="ORF">N3K66_005494</name>
</gene>
<evidence type="ECO:0000313" key="1">
    <source>
        <dbReference type="EMBL" id="KAI9899033.1"/>
    </source>
</evidence>
<dbReference type="EMBL" id="CM047944">
    <property type="protein sequence ID" value="KAI9899033.1"/>
    <property type="molecule type" value="Genomic_DNA"/>
</dbReference>
<organism evidence="1 2">
    <name type="scientific">Trichothecium roseum</name>
    <dbReference type="NCBI Taxonomy" id="47278"/>
    <lineage>
        <taxon>Eukaryota</taxon>
        <taxon>Fungi</taxon>
        <taxon>Dikarya</taxon>
        <taxon>Ascomycota</taxon>
        <taxon>Pezizomycotina</taxon>
        <taxon>Sordariomycetes</taxon>
        <taxon>Hypocreomycetidae</taxon>
        <taxon>Hypocreales</taxon>
        <taxon>Hypocreales incertae sedis</taxon>
        <taxon>Trichothecium</taxon>
    </lineage>
</organism>
<dbReference type="Proteomes" id="UP001163324">
    <property type="component" value="Chromosome 5"/>
</dbReference>
<accession>A0ACC0UY14</accession>